<organism evidence="1 2">
    <name type="scientific">Phaeobacter italicus</name>
    <dbReference type="NCBI Taxonomy" id="481446"/>
    <lineage>
        <taxon>Bacteria</taxon>
        <taxon>Pseudomonadati</taxon>
        <taxon>Pseudomonadota</taxon>
        <taxon>Alphaproteobacteria</taxon>
        <taxon>Rhodobacterales</taxon>
        <taxon>Roseobacteraceae</taxon>
        <taxon>Phaeobacter</taxon>
    </lineage>
</organism>
<accession>A0A0H5CYJ8</accession>
<evidence type="ECO:0000313" key="2">
    <source>
        <dbReference type="Proteomes" id="UP000043764"/>
    </source>
</evidence>
<sequence>MRVLQSKFRKPELLNKLVKRLSSKEVEGGDSADLRVSLRADGAAHETIALQAMAIRSITPTQPRLG</sequence>
<dbReference type="RefSeq" id="WP_165589901.1">
    <property type="nucleotide sequence ID" value="NZ_BSKQ01000001.1"/>
</dbReference>
<name>A0A0H5CYJ8_9RHOB</name>
<protein>
    <submittedName>
        <fullName evidence="1">Uncharacterized protein</fullName>
    </submittedName>
</protein>
<reference evidence="2" key="1">
    <citation type="submission" date="2015-05" db="EMBL/GenBank/DDBJ databases">
        <authorList>
            <person name="Rodrigo-Torres Lidia"/>
            <person name="Arahal R.David."/>
        </authorList>
    </citation>
    <scope>NUCLEOTIDE SEQUENCE [LARGE SCALE GENOMIC DNA]</scope>
    <source>
        <strain evidence="2">CECT 7321</strain>
    </source>
</reference>
<gene>
    <name evidence="1" type="ORF">NIT7321_00705</name>
</gene>
<keyword evidence="2" id="KW-1185">Reference proteome</keyword>
<dbReference type="AlphaFoldDB" id="A0A0H5CYJ8"/>
<dbReference type="EMBL" id="CVRL01000007">
    <property type="protein sequence ID" value="CRL09869.1"/>
    <property type="molecule type" value="Genomic_DNA"/>
</dbReference>
<evidence type="ECO:0000313" key="1">
    <source>
        <dbReference type="EMBL" id="CRL09869.1"/>
    </source>
</evidence>
<dbReference type="Proteomes" id="UP000043764">
    <property type="component" value="Unassembled WGS sequence"/>
</dbReference>
<proteinExistence type="predicted"/>